<protein>
    <submittedName>
        <fullName evidence="1">Uncharacterized protein</fullName>
    </submittedName>
</protein>
<reference evidence="1 2" key="1">
    <citation type="journal article" date="2022" name="Nat. Microbiol.">
        <title>The microbiome of a bacterivorous marine choanoflagellate contains a resource-demanding obligate bacterial associate.</title>
        <authorList>
            <person name="Needham D.M."/>
            <person name="Poirier C."/>
            <person name="Bachy C."/>
            <person name="George E.E."/>
            <person name="Wilken S."/>
            <person name="Yung C.C.M."/>
            <person name="Limardo A.J."/>
            <person name="Morando M."/>
            <person name="Sudek L."/>
            <person name="Malmstrom R.R."/>
            <person name="Keeling P.J."/>
            <person name="Santoro A.E."/>
            <person name="Worden A.Z."/>
        </authorList>
    </citation>
    <scope>NUCLEOTIDE SEQUENCE [LARGE SCALE GENOMIC DNA]</scope>
    <source>
        <strain evidence="1 2">Comchoano-2</strain>
    </source>
</reference>
<evidence type="ECO:0000313" key="2">
    <source>
        <dbReference type="Proteomes" id="UP001320768"/>
    </source>
</evidence>
<evidence type="ECO:0000313" key="1">
    <source>
        <dbReference type="EMBL" id="MCP8351715.1"/>
    </source>
</evidence>
<name>A0ABT1L3A6_9GAMM</name>
<accession>A0ABT1L3A6</accession>
<gene>
    <name evidence="1" type="ORF">MKS91_00180</name>
</gene>
<proteinExistence type="predicted"/>
<keyword evidence="2" id="KW-1185">Reference proteome</keyword>
<comment type="caution">
    <text evidence="1">The sequence shown here is derived from an EMBL/GenBank/DDBJ whole genome shotgun (WGS) entry which is preliminary data.</text>
</comment>
<dbReference type="Proteomes" id="UP001320768">
    <property type="component" value="Unassembled WGS sequence"/>
</dbReference>
<dbReference type="RefSeq" id="WP_258568830.1">
    <property type="nucleotide sequence ID" value="NZ_JAKUDN010000001.1"/>
</dbReference>
<organism evidence="1 2">
    <name type="scientific">Candidatus Synchoanobacter obligatus</name>
    <dbReference type="NCBI Taxonomy" id="2919597"/>
    <lineage>
        <taxon>Bacteria</taxon>
        <taxon>Pseudomonadati</taxon>
        <taxon>Pseudomonadota</taxon>
        <taxon>Gammaproteobacteria</taxon>
        <taxon>Candidatus Comchoanobacterales</taxon>
        <taxon>Candidatus Comchoanobacteraceae</taxon>
        <taxon>Candidatus Synchoanobacter</taxon>
    </lineage>
</organism>
<sequence>MWNARQLLCPDTQGNDNWNIRVSQYLCQSDKMSEDEFNESRPILDVV</sequence>
<dbReference type="EMBL" id="JAKUDN010000001">
    <property type="protein sequence ID" value="MCP8351715.1"/>
    <property type="molecule type" value="Genomic_DNA"/>
</dbReference>